<keyword evidence="2" id="KW-1185">Reference proteome</keyword>
<dbReference type="InterPro" id="IPR011990">
    <property type="entry name" value="TPR-like_helical_dom_sf"/>
</dbReference>
<protein>
    <submittedName>
        <fullName evidence="1">Tetratricopeptide repeat protein</fullName>
    </submittedName>
</protein>
<dbReference type="PANTHER" id="PTHR46082:SF6">
    <property type="entry name" value="AAA+ ATPASE DOMAIN-CONTAINING PROTEIN-RELATED"/>
    <property type="match status" value="1"/>
</dbReference>
<reference evidence="1 2" key="1">
    <citation type="submission" date="2022-10" db="EMBL/GenBank/DDBJ databases">
        <title>The complete genomes of actinobacterial strains from the NBC collection.</title>
        <authorList>
            <person name="Joergensen T.S."/>
            <person name="Alvarez Arevalo M."/>
            <person name="Sterndorff E.B."/>
            <person name="Faurdal D."/>
            <person name="Vuksanovic O."/>
            <person name="Mourched A.-S."/>
            <person name="Charusanti P."/>
            <person name="Shaw S."/>
            <person name="Blin K."/>
            <person name="Weber T."/>
        </authorList>
    </citation>
    <scope>NUCLEOTIDE SEQUENCE [LARGE SCALE GENOMIC DNA]</scope>
    <source>
        <strain evidence="1 2">NBC 01752</strain>
    </source>
</reference>
<dbReference type="Pfam" id="PF13374">
    <property type="entry name" value="TPR_10"/>
    <property type="match status" value="6"/>
</dbReference>
<evidence type="ECO:0000313" key="1">
    <source>
        <dbReference type="EMBL" id="WSD16886.1"/>
    </source>
</evidence>
<proteinExistence type="predicted"/>
<dbReference type="RefSeq" id="WP_326760310.1">
    <property type="nucleotide sequence ID" value="NZ_CP109135.1"/>
</dbReference>
<gene>
    <name evidence="1" type="ORF">OHB35_28575</name>
</gene>
<sequence>MEDKDSASGVPRFVGRRTVRAGEVAVGGDAPGSALAPGSRVVNRTTVNNVLPEVRWPLRMGAVPPLASSFQPRPSLRALVEAARADGQDVVLAQPAESGRVLVGEGGVGKSQLAASYYLASGADLAVWTTAKGGTGQVVADFAEAAGRIRAPGADGEDERADARALLEWLQATDRSWLVVIDDVEDLDQVLDWWPCPHPRGWVLATTRQRKALAAGRTRVDVDVFTEAEAHAYLHQRAAGLPDHPGTCSDCGCSAASVASLLGRLPLALSHAAAYLDNNGDITPAAYARMLAEPGRILAEVLPGDGADGYARAVHTTMLINLDAVQAQEAHPGLARAVLDIVARLDPNGSPAALWTDPEALAALTGPGPRWWQRLSRPRTSRAIPRAIPGLRGVHADQIRACLLLLDRYSLTTHQPPGENEDLGLVRIHALTARAARDTTPEKQRHPLARRAADALLALWPDHGRDPVLQQTLRANAAAMHEVTTPALYHPDAHTVLFEAGTSLGQTGQVTAARDYYRTLTDATIHRLGPDHHDTLTARYNLAWWRGVVGDVQGAVDELAALLPDQIRVLGPDHPDTLSTRHNLAWCRGEAGDVQGAANELAALLPDRVRVLGPDHHDTLTARYNLARWRGVVGDVQGAVDELAALLSDQIRVLGPDHPDTLSTRHNLAWWRGVVGDVQGAVDEFAALLPDRIRVLGPDHPYTLSTRHNLARWRGEAGDVQGAVDELAALLTDQIRVLGPDHQNTLSNRHNLARWRGEAGHVQGAVDELAALLSDQIRVLGPDHPDTLSTRHNLAWWRGVVGDVQGAVDEFAALLPDRIRVLGPDHPSTLSTRHNLARWRGEAGDVQGAVDELAALLSDQIRVLGPDHPDALSTRHHLARWRGQAGDAASAAEA</sequence>
<dbReference type="EMBL" id="CP109135">
    <property type="protein sequence ID" value="WSD16886.1"/>
    <property type="molecule type" value="Genomic_DNA"/>
</dbReference>
<evidence type="ECO:0000313" key="2">
    <source>
        <dbReference type="Proteomes" id="UP001340816"/>
    </source>
</evidence>
<dbReference type="InterPro" id="IPR027417">
    <property type="entry name" value="P-loop_NTPase"/>
</dbReference>
<accession>A0ABZ1HH69</accession>
<dbReference type="SUPFAM" id="SSF52540">
    <property type="entry name" value="P-loop containing nucleoside triphosphate hydrolases"/>
    <property type="match status" value="1"/>
</dbReference>
<dbReference type="PANTHER" id="PTHR46082">
    <property type="entry name" value="ATP/GTP-BINDING PROTEIN-RELATED"/>
    <property type="match status" value="1"/>
</dbReference>
<dbReference type="Gene3D" id="3.40.50.300">
    <property type="entry name" value="P-loop containing nucleotide triphosphate hydrolases"/>
    <property type="match status" value="1"/>
</dbReference>
<dbReference type="Gene3D" id="1.25.40.10">
    <property type="entry name" value="Tetratricopeptide repeat domain"/>
    <property type="match status" value="2"/>
</dbReference>
<dbReference type="SUPFAM" id="SSF48452">
    <property type="entry name" value="TPR-like"/>
    <property type="match status" value="3"/>
</dbReference>
<dbReference type="Proteomes" id="UP001340816">
    <property type="component" value="Chromosome"/>
</dbReference>
<name>A0ABZ1HH69_STRPH</name>
<dbReference type="InterPro" id="IPR053137">
    <property type="entry name" value="NLR-like"/>
</dbReference>
<organism evidence="1 2">
    <name type="scientific">Streptomyces phaeochromogenes</name>
    <dbReference type="NCBI Taxonomy" id="1923"/>
    <lineage>
        <taxon>Bacteria</taxon>
        <taxon>Bacillati</taxon>
        <taxon>Actinomycetota</taxon>
        <taxon>Actinomycetes</taxon>
        <taxon>Kitasatosporales</taxon>
        <taxon>Streptomycetaceae</taxon>
        <taxon>Streptomyces</taxon>
        <taxon>Streptomyces phaeochromogenes group</taxon>
    </lineage>
</organism>